<dbReference type="PANTHER" id="PTHR28620">
    <property type="entry name" value="CENTROMERE PROTEIN V"/>
    <property type="match status" value="1"/>
</dbReference>
<dbReference type="InterPro" id="IPR011057">
    <property type="entry name" value="Mss4-like_sf"/>
</dbReference>
<dbReference type="Pfam" id="PF04828">
    <property type="entry name" value="GFA"/>
    <property type="match status" value="1"/>
</dbReference>
<dbReference type="InterPro" id="IPR006913">
    <property type="entry name" value="CENP-V/GFA"/>
</dbReference>
<keyword evidence="2" id="KW-0479">Metal-binding</keyword>
<organism evidence="5 6">
    <name type="scientific">Aspergillus flavus</name>
    <dbReference type="NCBI Taxonomy" id="5059"/>
    <lineage>
        <taxon>Eukaryota</taxon>
        <taxon>Fungi</taxon>
        <taxon>Dikarya</taxon>
        <taxon>Ascomycota</taxon>
        <taxon>Pezizomycotina</taxon>
        <taxon>Eurotiomycetes</taxon>
        <taxon>Eurotiomycetidae</taxon>
        <taxon>Eurotiales</taxon>
        <taxon>Aspergillaceae</taxon>
        <taxon>Aspergillus</taxon>
        <taxon>Aspergillus subgen. Circumdati</taxon>
    </lineage>
</organism>
<protein>
    <recommendedName>
        <fullName evidence="4">CENP-V/GFA domain-containing protein</fullName>
    </recommendedName>
</protein>
<evidence type="ECO:0000313" key="6">
    <source>
        <dbReference type="Proteomes" id="UP000275480"/>
    </source>
</evidence>
<proteinExistence type="inferred from homology"/>
<dbReference type="Gene3D" id="2.170.150.70">
    <property type="match status" value="1"/>
</dbReference>
<sequence>METYNANCHCGAVRFSFSLAPLKTIKINRCNCSICTKNSYLLVYPLRKDVVFRRGEDQLAEYRFGNRTKPHKFCPNCGTSVLIDFKESQFEKEREMMAINIHMIQGIEDVLDELDYRAVDGKNRLGPPYSV</sequence>
<evidence type="ECO:0000259" key="4">
    <source>
        <dbReference type="PROSITE" id="PS51891"/>
    </source>
</evidence>
<dbReference type="PROSITE" id="PS51891">
    <property type="entry name" value="CENP_V_GFA"/>
    <property type="match status" value="1"/>
</dbReference>
<comment type="caution">
    <text evidence="5">The sequence shown here is derived from an EMBL/GenBank/DDBJ whole genome shotgun (WGS) entry which is preliminary data.</text>
</comment>
<gene>
    <name evidence="5" type="ORF">CA14_002711</name>
</gene>
<dbReference type="GO" id="GO:0046872">
    <property type="term" value="F:metal ion binding"/>
    <property type="evidence" value="ECO:0007669"/>
    <property type="project" value="UniProtKB-KW"/>
</dbReference>
<dbReference type="Proteomes" id="UP000275480">
    <property type="component" value="Unassembled WGS sequence"/>
</dbReference>
<feature type="domain" description="CENP-V/GFA" evidence="4">
    <location>
        <begin position="4"/>
        <end position="120"/>
    </location>
</feature>
<dbReference type="SUPFAM" id="SSF51316">
    <property type="entry name" value="Mss4-like"/>
    <property type="match status" value="1"/>
</dbReference>
<dbReference type="PANTHER" id="PTHR28620:SF1">
    <property type="entry name" value="CENP-V_GFA DOMAIN-CONTAINING PROTEIN"/>
    <property type="match status" value="1"/>
</dbReference>
<dbReference type="GO" id="GO:0016846">
    <property type="term" value="F:carbon-sulfur lyase activity"/>
    <property type="evidence" value="ECO:0007669"/>
    <property type="project" value="InterPro"/>
</dbReference>
<evidence type="ECO:0000256" key="3">
    <source>
        <dbReference type="ARBA" id="ARBA00022833"/>
    </source>
</evidence>
<accession>A0AB74C7U4</accession>
<dbReference type="InterPro" id="IPR052355">
    <property type="entry name" value="CENP-V-like"/>
</dbReference>
<evidence type="ECO:0000256" key="1">
    <source>
        <dbReference type="ARBA" id="ARBA00005495"/>
    </source>
</evidence>
<dbReference type="EMBL" id="QQZZ01000104">
    <property type="protein sequence ID" value="RMZ42438.1"/>
    <property type="molecule type" value="Genomic_DNA"/>
</dbReference>
<reference evidence="5 6" key="1">
    <citation type="submission" date="2018-07" db="EMBL/GenBank/DDBJ databases">
        <title>Identification of spontaneous genetic mutation associated with occurrence of a yellow conidial color mutant of Aspergillus flavus.</title>
        <authorList>
            <person name="Chang P.-K."/>
            <person name="Mack B.M."/>
            <person name="Scharfenstein L."/>
            <person name="Gilbert M.K."/>
        </authorList>
    </citation>
    <scope>NUCLEOTIDE SEQUENCE [LARGE SCALE GENOMIC DNA]</scope>
    <source>
        <strain evidence="5 6">CA14</strain>
    </source>
</reference>
<evidence type="ECO:0000313" key="5">
    <source>
        <dbReference type="EMBL" id="RMZ42438.1"/>
    </source>
</evidence>
<comment type="similarity">
    <text evidence="1">Belongs to the Gfa family.</text>
</comment>
<keyword evidence="3" id="KW-0862">Zinc</keyword>
<name>A0AB74C7U4_ASPFL</name>
<evidence type="ECO:0000256" key="2">
    <source>
        <dbReference type="ARBA" id="ARBA00022723"/>
    </source>
</evidence>
<dbReference type="AlphaFoldDB" id="A0AB74C7U4"/>